<accession>A0A481Z2U4</accession>
<sequence length="293" mass="35201">MDNIVYNSSDCPKCHQFMYEDNHINCIISYTRETFKMDITNMEIFNKLTYEYIYEKILPPIHKGWPGSYLKLKNKNINVIQQNIPIYDMAWRSLWIEEFLSHTLIPSWDILQYMKHIIKKDSVLNIGTGNGLYSLLLQKIGCNIYSTDSYENIEKQFFYRKENNKSEYITYTNDIFTYIDIEKIDNHVAFELYGSKYNILLIIERNDYLTIEDLNNFKGNKIIIIGTINNKEILKYFKISKSHIYYNTYKEEPLHQNEYDNIYNTQNWILRDSIIIPSWFGLEDSITFMERII</sequence>
<name>A0A481Z2U4_9VIRU</name>
<dbReference type="Gene3D" id="3.40.50.150">
    <property type="entry name" value="Vaccinia Virus protein VP39"/>
    <property type="match status" value="1"/>
</dbReference>
<reference evidence="1" key="1">
    <citation type="journal article" date="2019" name="MBio">
        <title>Virus Genomes from Deep Sea Sediments Expand the Ocean Megavirome and Support Independent Origins of Viral Gigantism.</title>
        <authorList>
            <person name="Backstrom D."/>
            <person name="Yutin N."/>
            <person name="Jorgensen S.L."/>
            <person name="Dharamshi J."/>
            <person name="Homa F."/>
            <person name="Zaremba-Niedwiedzka K."/>
            <person name="Spang A."/>
            <person name="Wolf Y.I."/>
            <person name="Koonin E.V."/>
            <person name="Ettema T.J."/>
        </authorList>
    </citation>
    <scope>NUCLEOTIDE SEQUENCE</scope>
</reference>
<proteinExistence type="predicted"/>
<dbReference type="InterPro" id="IPR029063">
    <property type="entry name" value="SAM-dependent_MTases_sf"/>
</dbReference>
<organism evidence="1">
    <name type="scientific">Pithovirus LCPAC102</name>
    <dbReference type="NCBI Taxonomy" id="2506587"/>
    <lineage>
        <taxon>Viruses</taxon>
        <taxon>Pithoviruses</taxon>
    </lineage>
</organism>
<dbReference type="SUPFAM" id="SSF53335">
    <property type="entry name" value="S-adenosyl-L-methionine-dependent methyltransferases"/>
    <property type="match status" value="1"/>
</dbReference>
<evidence type="ECO:0008006" key="2">
    <source>
        <dbReference type="Google" id="ProtNLM"/>
    </source>
</evidence>
<evidence type="ECO:0000313" key="1">
    <source>
        <dbReference type="EMBL" id="QBK90102.1"/>
    </source>
</evidence>
<dbReference type="EMBL" id="MK500465">
    <property type="protein sequence ID" value="QBK90102.1"/>
    <property type="molecule type" value="Genomic_DNA"/>
</dbReference>
<protein>
    <recommendedName>
        <fullName evidence="2">Methyltransferase</fullName>
    </recommendedName>
</protein>
<gene>
    <name evidence="1" type="ORF">LCPAC102_00120</name>
</gene>